<evidence type="ECO:0000256" key="1">
    <source>
        <dbReference type="SAM" id="MobiDB-lite"/>
    </source>
</evidence>
<evidence type="ECO:0000313" key="3">
    <source>
        <dbReference type="Proteomes" id="UP001595696"/>
    </source>
</evidence>
<accession>A0ABV8DZ52</accession>
<comment type="caution">
    <text evidence="2">The sequence shown here is derived from an EMBL/GenBank/DDBJ whole genome shotgun (WGS) entry which is preliminary data.</text>
</comment>
<feature type="region of interest" description="Disordered" evidence="1">
    <location>
        <begin position="1"/>
        <end position="56"/>
    </location>
</feature>
<dbReference type="Proteomes" id="UP001595696">
    <property type="component" value="Unassembled WGS sequence"/>
</dbReference>
<proteinExistence type="predicted"/>
<organism evidence="2 3">
    <name type="scientific">Nocardia jiangsuensis</name>
    <dbReference type="NCBI Taxonomy" id="1691563"/>
    <lineage>
        <taxon>Bacteria</taxon>
        <taxon>Bacillati</taxon>
        <taxon>Actinomycetota</taxon>
        <taxon>Actinomycetes</taxon>
        <taxon>Mycobacteriales</taxon>
        <taxon>Nocardiaceae</taxon>
        <taxon>Nocardia</taxon>
    </lineage>
</organism>
<dbReference type="RefSeq" id="WP_378614943.1">
    <property type="nucleotide sequence ID" value="NZ_JBHSAX010000019.1"/>
</dbReference>
<dbReference type="EMBL" id="JBHSAX010000019">
    <property type="protein sequence ID" value="MFC3965193.1"/>
    <property type="molecule type" value="Genomic_DNA"/>
</dbReference>
<name>A0ABV8DZ52_9NOCA</name>
<gene>
    <name evidence="2" type="ORF">ACFO0B_24670</name>
</gene>
<keyword evidence="3" id="KW-1185">Reference proteome</keyword>
<sequence length="56" mass="6121">MTSNDVPELFSHAPAAELPTQTPETGAVPTPVFSDPRSAQTRDTDFDAAPPRRNRR</sequence>
<reference evidence="3" key="1">
    <citation type="journal article" date="2019" name="Int. J. Syst. Evol. Microbiol.">
        <title>The Global Catalogue of Microorganisms (GCM) 10K type strain sequencing project: providing services to taxonomists for standard genome sequencing and annotation.</title>
        <authorList>
            <consortium name="The Broad Institute Genomics Platform"/>
            <consortium name="The Broad Institute Genome Sequencing Center for Infectious Disease"/>
            <person name="Wu L."/>
            <person name="Ma J."/>
        </authorList>
    </citation>
    <scope>NUCLEOTIDE SEQUENCE [LARGE SCALE GENOMIC DNA]</scope>
    <source>
        <strain evidence="3">CGMCC 4.7330</strain>
    </source>
</reference>
<evidence type="ECO:0000313" key="2">
    <source>
        <dbReference type="EMBL" id="MFC3965193.1"/>
    </source>
</evidence>
<protein>
    <submittedName>
        <fullName evidence="2">Uncharacterized protein</fullName>
    </submittedName>
</protein>